<dbReference type="AlphaFoldDB" id="A0A2X2BK65"/>
<name>A0A2X2BK65_PROMI</name>
<evidence type="ECO:0000313" key="3">
    <source>
        <dbReference type="Proteomes" id="UP000251485"/>
    </source>
</evidence>
<proteinExistence type="predicted"/>
<sequence>MFITYYQKNWHISLFLQYQFKSFNNYNPLLNKKRKDNGFVFTTTIKNKAPIIWGFYPAIELSYTRRLSNVDWLYQYQQHEVLFKLEKQF</sequence>
<evidence type="ECO:0000313" key="2">
    <source>
        <dbReference type="EMBL" id="SPY95263.1"/>
    </source>
</evidence>
<reference evidence="2 3" key="1">
    <citation type="submission" date="2018-06" db="EMBL/GenBank/DDBJ databases">
        <authorList>
            <consortium name="Pathogen Informatics"/>
            <person name="Doyle S."/>
        </authorList>
    </citation>
    <scope>NUCLEOTIDE SEQUENCE [LARGE SCALE GENOMIC DNA]</scope>
    <source>
        <strain evidence="2 3">NCTC10975</strain>
    </source>
</reference>
<evidence type="ECO:0000259" key="1">
    <source>
        <dbReference type="Pfam" id="PF04575"/>
    </source>
</evidence>
<dbReference type="Pfam" id="PF04575">
    <property type="entry name" value="SlipAM"/>
    <property type="match status" value="1"/>
</dbReference>
<organism evidence="2 3">
    <name type="scientific">Proteus mirabilis</name>
    <dbReference type="NCBI Taxonomy" id="584"/>
    <lineage>
        <taxon>Bacteria</taxon>
        <taxon>Pseudomonadati</taxon>
        <taxon>Pseudomonadota</taxon>
        <taxon>Gammaproteobacteria</taxon>
        <taxon>Enterobacterales</taxon>
        <taxon>Morganellaceae</taxon>
        <taxon>Proteus</taxon>
    </lineage>
</organism>
<protein>
    <submittedName>
        <fullName evidence="2">Protein of uncharacterized function (DUF560)</fullName>
    </submittedName>
</protein>
<dbReference type="Proteomes" id="UP000251485">
    <property type="component" value="Unassembled WGS sequence"/>
</dbReference>
<dbReference type="EMBL" id="UAUE01000008">
    <property type="protein sequence ID" value="SPY95263.1"/>
    <property type="molecule type" value="Genomic_DNA"/>
</dbReference>
<feature type="domain" description="Surface lipoprotein assembly modifier C-terminal" evidence="1">
    <location>
        <begin position="6"/>
        <end position="89"/>
    </location>
</feature>
<accession>A0A2X2BK65</accession>
<gene>
    <name evidence="2" type="ORF">NCTC10975_01414</name>
</gene>
<dbReference type="InterPro" id="IPR007655">
    <property type="entry name" value="Slam_C"/>
</dbReference>